<dbReference type="EMBL" id="BMWV01000006">
    <property type="protein sequence ID" value="GGY45281.1"/>
    <property type="molecule type" value="Genomic_DNA"/>
</dbReference>
<dbReference type="RefSeq" id="WP_131143647.1">
    <property type="nucleotide sequence ID" value="NZ_BMWV01000006.1"/>
</dbReference>
<evidence type="ECO:0000313" key="4">
    <source>
        <dbReference type="Proteomes" id="UP000628442"/>
    </source>
</evidence>
<dbReference type="Proteomes" id="UP000628442">
    <property type="component" value="Unassembled WGS sequence"/>
</dbReference>
<dbReference type="InterPro" id="IPR023381">
    <property type="entry name" value="YP001051499.1-like_dom_sf"/>
</dbReference>
<name>A0A411WS70_9BURK</name>
<proteinExistence type="predicted"/>
<dbReference type="Gene3D" id="1.20.1590.10">
    <property type="entry name" value="YP_001051499.1 domain like"/>
    <property type="match status" value="1"/>
</dbReference>
<evidence type="ECO:0000313" key="1">
    <source>
        <dbReference type="EMBL" id="GGY45281.1"/>
    </source>
</evidence>
<evidence type="ECO:0000313" key="3">
    <source>
        <dbReference type="Proteomes" id="UP000292307"/>
    </source>
</evidence>
<sequence length="168" mass="19241">MIFRETELYVALKCIGRLLLNLESRKLTVPAEISLFVEDLWLVLRGQKNRVALTKIDRKIERLIVDEQDAGFEESLVNRGYYALSCLILYLQEGHSLSIQHILEEALESFRYEAANDYLNALGGLAMVLSDSEEDEIEADTRVSSEKEKQSEDKYLAGKIVDWANVIR</sequence>
<reference evidence="1" key="3">
    <citation type="submission" date="2022-12" db="EMBL/GenBank/DDBJ databases">
        <authorList>
            <person name="Sun Q."/>
            <person name="Kim S."/>
        </authorList>
    </citation>
    <scope>NUCLEOTIDE SEQUENCE</scope>
    <source>
        <strain evidence="1">KCTC 12343</strain>
    </source>
</reference>
<dbReference type="Proteomes" id="UP000292307">
    <property type="component" value="Chromosome"/>
</dbReference>
<organism evidence="1 4">
    <name type="scientific">Pseudoduganella albidiflava</name>
    <dbReference type="NCBI Taxonomy" id="321983"/>
    <lineage>
        <taxon>Bacteria</taxon>
        <taxon>Pseudomonadati</taxon>
        <taxon>Pseudomonadota</taxon>
        <taxon>Betaproteobacteria</taxon>
        <taxon>Burkholderiales</taxon>
        <taxon>Oxalobacteraceae</taxon>
        <taxon>Telluria group</taxon>
        <taxon>Pseudoduganella</taxon>
    </lineage>
</organism>
<dbReference type="EMBL" id="CP036401">
    <property type="protein sequence ID" value="QBH99491.1"/>
    <property type="molecule type" value="Genomic_DNA"/>
</dbReference>
<dbReference type="AlphaFoldDB" id="A0A411WS70"/>
<accession>A0A411WS70</accession>
<evidence type="ECO:0008006" key="5">
    <source>
        <dbReference type="Google" id="ProtNLM"/>
    </source>
</evidence>
<reference evidence="1" key="1">
    <citation type="journal article" date="2014" name="Int. J. Syst. Evol. Microbiol.">
        <title>Complete genome sequence of Corynebacterium casei LMG S-19264T (=DSM 44701T), isolated from a smear-ripened cheese.</title>
        <authorList>
            <consortium name="US DOE Joint Genome Institute (JGI-PGF)"/>
            <person name="Walter F."/>
            <person name="Albersmeier A."/>
            <person name="Kalinowski J."/>
            <person name="Ruckert C."/>
        </authorList>
    </citation>
    <scope>NUCLEOTIDE SEQUENCE</scope>
    <source>
        <strain evidence="1">KCTC 12343</strain>
    </source>
</reference>
<dbReference type="OrthoDB" id="7018821at2"/>
<gene>
    <name evidence="2" type="ORF">EYF70_00545</name>
    <name evidence="1" type="ORF">GCM10007387_29100</name>
</gene>
<evidence type="ECO:0000313" key="2">
    <source>
        <dbReference type="EMBL" id="QBH99491.1"/>
    </source>
</evidence>
<keyword evidence="3" id="KW-1185">Reference proteome</keyword>
<reference evidence="2 3" key="2">
    <citation type="submission" date="2019-02" db="EMBL/GenBank/DDBJ databases">
        <title>Draft Genome Sequences of Six Type Strains of the Genus Massilia.</title>
        <authorList>
            <person name="Miess H."/>
            <person name="Frediansyhah A."/>
            <person name="Gross H."/>
        </authorList>
    </citation>
    <scope>NUCLEOTIDE SEQUENCE [LARGE SCALE GENOMIC DNA]</scope>
    <source>
        <strain evidence="2 3">DSM 17472</strain>
    </source>
</reference>
<protein>
    <recommendedName>
        <fullName evidence="5">DUF416 family protein</fullName>
    </recommendedName>
</protein>